<dbReference type="Gene3D" id="3.10.129.10">
    <property type="entry name" value="Hotdog Thioesterase"/>
    <property type="match status" value="1"/>
</dbReference>
<proteinExistence type="predicted"/>
<dbReference type="OMA" id="FIMARAE"/>
<dbReference type="InterPro" id="IPR006683">
    <property type="entry name" value="Thioestr_dom"/>
</dbReference>
<dbReference type="EMBL" id="KB456272">
    <property type="protein sequence ID" value="EMF08017.1"/>
    <property type="molecule type" value="Genomic_DNA"/>
</dbReference>
<protein>
    <recommendedName>
        <fullName evidence="1">Thioesterase domain-containing protein</fullName>
    </recommendedName>
</protein>
<evidence type="ECO:0000259" key="1">
    <source>
        <dbReference type="Pfam" id="PF03061"/>
    </source>
</evidence>
<organism evidence="2 3">
    <name type="scientific">Sphaerulina musiva (strain SO2202)</name>
    <name type="common">Poplar stem canker fungus</name>
    <name type="synonym">Septoria musiva</name>
    <dbReference type="NCBI Taxonomy" id="692275"/>
    <lineage>
        <taxon>Eukaryota</taxon>
        <taxon>Fungi</taxon>
        <taxon>Dikarya</taxon>
        <taxon>Ascomycota</taxon>
        <taxon>Pezizomycotina</taxon>
        <taxon>Dothideomycetes</taxon>
        <taxon>Dothideomycetidae</taxon>
        <taxon>Mycosphaerellales</taxon>
        <taxon>Mycosphaerellaceae</taxon>
        <taxon>Sphaerulina</taxon>
    </lineage>
</organism>
<feature type="domain" description="Thioesterase" evidence="1">
    <location>
        <begin position="49"/>
        <end position="125"/>
    </location>
</feature>
<dbReference type="InterPro" id="IPR029069">
    <property type="entry name" value="HotDog_dom_sf"/>
</dbReference>
<feature type="non-terminal residue" evidence="2">
    <location>
        <position position="1"/>
    </location>
</feature>
<accession>M3CV40</accession>
<name>M3CV40_SPHMS</name>
<dbReference type="InterPro" id="IPR052061">
    <property type="entry name" value="PTE-AB_protein"/>
</dbReference>
<reference evidence="2 3" key="1">
    <citation type="journal article" date="2012" name="PLoS Pathog.">
        <title>Diverse lifestyles and strategies of plant pathogenesis encoded in the genomes of eighteen Dothideomycetes fungi.</title>
        <authorList>
            <person name="Ohm R.A."/>
            <person name="Feau N."/>
            <person name="Henrissat B."/>
            <person name="Schoch C.L."/>
            <person name="Horwitz B.A."/>
            <person name="Barry K.W."/>
            <person name="Condon B.J."/>
            <person name="Copeland A.C."/>
            <person name="Dhillon B."/>
            <person name="Glaser F."/>
            <person name="Hesse C.N."/>
            <person name="Kosti I."/>
            <person name="LaButti K."/>
            <person name="Lindquist E.A."/>
            <person name="Lucas S."/>
            <person name="Salamov A.A."/>
            <person name="Bradshaw R.E."/>
            <person name="Ciuffetti L."/>
            <person name="Hamelin R.C."/>
            <person name="Kema G.H.J."/>
            <person name="Lawrence C."/>
            <person name="Scott J.A."/>
            <person name="Spatafora J.W."/>
            <person name="Turgeon B.G."/>
            <person name="de Wit P.J.G.M."/>
            <person name="Zhong S."/>
            <person name="Goodwin S.B."/>
            <person name="Grigoriev I.V."/>
        </authorList>
    </citation>
    <scope>NUCLEOTIDE SEQUENCE [LARGE SCALE GENOMIC DNA]</scope>
    <source>
        <strain evidence="2 3">SO2202</strain>
    </source>
</reference>
<feature type="non-terminal residue" evidence="2">
    <location>
        <position position="135"/>
    </location>
</feature>
<dbReference type="RefSeq" id="XP_016756138.1">
    <property type="nucleotide sequence ID" value="XM_016907517.1"/>
</dbReference>
<keyword evidence="3" id="KW-1185">Reference proteome</keyword>
<dbReference type="eggNOG" id="ENOG502T6AT">
    <property type="taxonomic scope" value="Eukaryota"/>
</dbReference>
<dbReference type="HOGENOM" id="CLU_052827_4_2_1"/>
<dbReference type="Proteomes" id="UP000016931">
    <property type="component" value="Unassembled WGS sequence"/>
</dbReference>
<gene>
    <name evidence="2" type="ORF">SEPMUDRAFT_15362</name>
</gene>
<dbReference type="Pfam" id="PF03061">
    <property type="entry name" value="4HBT"/>
    <property type="match status" value="1"/>
</dbReference>
<sequence>SLFTQTLAHPSGIRASLIFRLPSTSPDSVSEWEHCYLFSIGSGLDGLKGRAHGGLSSLLLDHVTGAIAHHETGEQAIPPVTATMQLDYRAPIDTPGVILARAWPVERSGRKMWVKSVLEDGQGKVLVEAKSLFVK</sequence>
<dbReference type="AlphaFoldDB" id="M3CV40"/>
<dbReference type="OrthoDB" id="506431at2759"/>
<dbReference type="SUPFAM" id="SSF54637">
    <property type="entry name" value="Thioesterase/thiol ester dehydrase-isomerase"/>
    <property type="match status" value="1"/>
</dbReference>
<dbReference type="PANTHER" id="PTHR47260:SF3">
    <property type="entry name" value="THIOESTERASE FAMILY PROTEIN (AFU_ORTHOLOGUE AFUA_7G03960)"/>
    <property type="match status" value="1"/>
</dbReference>
<evidence type="ECO:0000313" key="3">
    <source>
        <dbReference type="Proteomes" id="UP000016931"/>
    </source>
</evidence>
<dbReference type="GeneID" id="27904654"/>
<evidence type="ECO:0000313" key="2">
    <source>
        <dbReference type="EMBL" id="EMF08017.1"/>
    </source>
</evidence>
<dbReference type="CDD" id="cd03443">
    <property type="entry name" value="PaaI_thioesterase"/>
    <property type="match status" value="1"/>
</dbReference>
<dbReference type="PANTHER" id="PTHR47260">
    <property type="entry name" value="UPF0644 PROTEIN PB2B4.06"/>
    <property type="match status" value="1"/>
</dbReference>